<organism evidence="2 3">
    <name type="scientific">Candida parapsilosis</name>
    <name type="common">Yeast</name>
    <dbReference type="NCBI Taxonomy" id="5480"/>
    <lineage>
        <taxon>Eukaryota</taxon>
        <taxon>Fungi</taxon>
        <taxon>Dikarya</taxon>
        <taxon>Ascomycota</taxon>
        <taxon>Saccharomycotina</taxon>
        <taxon>Pichiomycetes</taxon>
        <taxon>Debaryomycetaceae</taxon>
        <taxon>Candida/Lodderomyces clade</taxon>
        <taxon>Candida</taxon>
    </lineage>
</organism>
<feature type="compositionally biased region" description="Low complexity" evidence="1">
    <location>
        <begin position="107"/>
        <end position="128"/>
    </location>
</feature>
<proteinExistence type="predicted"/>
<accession>A0A8X7TCE2</accession>
<dbReference type="AlphaFoldDB" id="A0A8X7TCE2"/>
<sequence length="160" mass="15768">MPTTSLPSSIIFDKSATTDVSTVTPSLSNLRLATEVYNYANSGGGSVQTVGLSSSSAASSSPDSSDSKSSSQVTGLVYASESSDLEHATGSFAASSDVKTLSISSSSDAAASTSSGSKSSSGGSLDSSENGASEVVGSTKGAKYLLVFSLFTVASMAVSL</sequence>
<feature type="region of interest" description="Disordered" evidence="1">
    <location>
        <begin position="107"/>
        <end position="133"/>
    </location>
</feature>
<dbReference type="Proteomes" id="UP000590412">
    <property type="component" value="Unassembled WGS sequence"/>
</dbReference>
<name>A0A8X7TCE2_CANPA</name>
<dbReference type="EMBL" id="JABWAB010000003">
    <property type="protein sequence ID" value="KAF6057921.1"/>
    <property type="molecule type" value="Genomic_DNA"/>
</dbReference>
<feature type="region of interest" description="Disordered" evidence="1">
    <location>
        <begin position="49"/>
        <end position="73"/>
    </location>
</feature>
<reference evidence="2" key="1">
    <citation type="submission" date="2020-03" db="EMBL/GenBank/DDBJ databases">
        <title>FDA dAtabase for Regulatory Grade micrObial Sequences (FDA-ARGOS): Supporting development and validation of Infectious Disease Dx tests.</title>
        <authorList>
            <person name="Campos J."/>
            <person name="Goldberg B."/>
            <person name="Tallon L."/>
            <person name="Sadzewicz L."/>
            <person name="Vavikolanu K."/>
            <person name="Mehta A."/>
            <person name="Aluvathingal J."/>
            <person name="Nadendla S."/>
            <person name="Nandy P."/>
            <person name="Geyer C."/>
            <person name="Yan Y."/>
            <person name="Sichtig H."/>
        </authorList>
    </citation>
    <scope>NUCLEOTIDE SEQUENCE [LARGE SCALE GENOMIC DNA]</scope>
    <source>
        <strain evidence="2">FDAARGOS_652</strain>
    </source>
</reference>
<comment type="caution">
    <text evidence="2">The sequence shown here is derived from an EMBL/GenBank/DDBJ whole genome shotgun (WGS) entry which is preliminary data.</text>
</comment>
<evidence type="ECO:0000313" key="3">
    <source>
        <dbReference type="Proteomes" id="UP000590412"/>
    </source>
</evidence>
<evidence type="ECO:0000256" key="1">
    <source>
        <dbReference type="SAM" id="MobiDB-lite"/>
    </source>
</evidence>
<dbReference type="OrthoDB" id="4026031at2759"/>
<evidence type="ECO:0000313" key="2">
    <source>
        <dbReference type="EMBL" id="KAF6057921.1"/>
    </source>
</evidence>
<protein>
    <submittedName>
        <fullName evidence="2">Uncharacterized protein</fullName>
    </submittedName>
</protein>
<feature type="compositionally biased region" description="Low complexity" evidence="1">
    <location>
        <begin position="53"/>
        <end position="71"/>
    </location>
</feature>
<gene>
    <name evidence="2" type="ORF">FOB60_002476</name>
</gene>